<gene>
    <name evidence="2" type="ORF">BG61_04230</name>
</gene>
<feature type="region of interest" description="Disordered" evidence="1">
    <location>
        <begin position="159"/>
        <end position="178"/>
    </location>
</feature>
<dbReference type="Proteomes" id="UP000027466">
    <property type="component" value="Unassembled WGS sequence"/>
</dbReference>
<organism evidence="2 3">
    <name type="scientific">Caballeronia glathei</name>
    <dbReference type="NCBI Taxonomy" id="60547"/>
    <lineage>
        <taxon>Bacteria</taxon>
        <taxon>Pseudomonadati</taxon>
        <taxon>Pseudomonadota</taxon>
        <taxon>Betaproteobacteria</taxon>
        <taxon>Burkholderiales</taxon>
        <taxon>Burkholderiaceae</taxon>
        <taxon>Caballeronia</taxon>
    </lineage>
</organism>
<reference evidence="2 3" key="1">
    <citation type="submission" date="2014-03" db="EMBL/GenBank/DDBJ databases">
        <title>Draft Genome Sequences of Four Burkholderia Strains.</title>
        <authorList>
            <person name="Liu X.Y."/>
            <person name="Li C.X."/>
            <person name="Xu J.H."/>
        </authorList>
    </citation>
    <scope>NUCLEOTIDE SEQUENCE [LARGE SCALE GENOMIC DNA]</scope>
    <source>
        <strain evidence="2 3">DSM 50014</strain>
    </source>
</reference>
<comment type="caution">
    <text evidence="2">The sequence shown here is derived from an EMBL/GenBank/DDBJ whole genome shotgun (WGS) entry which is preliminary data.</text>
</comment>
<dbReference type="Gene3D" id="3.90.470.20">
    <property type="entry name" value="4'-phosphopantetheinyl transferase domain"/>
    <property type="match status" value="1"/>
</dbReference>
<sequence length="244" mass="26941">MDTDAQPNLYASESAFERIDSTVQWNQHAFVRSRSIGTRLPERDELFVWRLRAEWRLISAADKGRCLTSAERKRMRAYPTSAIGQRFAVSRSTMRLVLSHMMACAPEEIAISDLVDDRIGVVHSRDGRSLALDIAQCGIWIVIAASACKLGVALVSPAAGDGPHGDARSQPANDARPPDEAFLRACQTSRQRAQRCEFVETPGATGAIPRQDWHSLELPMPGTIRASVTTQQRIGVVQAFGWQN</sequence>
<name>A0A069PBP7_9BURK</name>
<dbReference type="AlphaFoldDB" id="A0A069PBP7"/>
<dbReference type="GO" id="GO:0000287">
    <property type="term" value="F:magnesium ion binding"/>
    <property type="evidence" value="ECO:0007669"/>
    <property type="project" value="InterPro"/>
</dbReference>
<dbReference type="EMBL" id="JFHC01000110">
    <property type="protein sequence ID" value="KDR38075.1"/>
    <property type="molecule type" value="Genomic_DNA"/>
</dbReference>
<evidence type="ECO:0000313" key="3">
    <source>
        <dbReference type="Proteomes" id="UP000027466"/>
    </source>
</evidence>
<accession>A0A069PBP7</accession>
<proteinExistence type="predicted"/>
<protein>
    <submittedName>
        <fullName evidence="2">Uncharacterized protein</fullName>
    </submittedName>
</protein>
<dbReference type="InterPro" id="IPR037143">
    <property type="entry name" value="4-PPantetheinyl_Trfase_dom_sf"/>
</dbReference>
<keyword evidence="3" id="KW-1185">Reference proteome</keyword>
<evidence type="ECO:0000256" key="1">
    <source>
        <dbReference type="SAM" id="MobiDB-lite"/>
    </source>
</evidence>
<evidence type="ECO:0000313" key="2">
    <source>
        <dbReference type="EMBL" id="KDR38075.1"/>
    </source>
</evidence>
<dbReference type="GO" id="GO:0008897">
    <property type="term" value="F:holo-[acyl-carrier-protein] synthase activity"/>
    <property type="evidence" value="ECO:0007669"/>
    <property type="project" value="InterPro"/>
</dbReference>